<dbReference type="EC" id="2.5.1.9" evidence="5 10"/>
<feature type="domain" description="Lumazine-binding" evidence="12">
    <location>
        <begin position="1"/>
        <end position="97"/>
    </location>
</feature>
<keyword evidence="7" id="KW-0686">Riboflavin biosynthesis</keyword>
<dbReference type="FunFam" id="2.40.30.20:FF:000003">
    <property type="entry name" value="Riboflavin synthase, alpha subunit"/>
    <property type="match status" value="1"/>
</dbReference>
<reference evidence="14" key="1">
    <citation type="submission" date="2017-08" db="EMBL/GenBank/DDBJ databases">
        <title>A dynamic microbial community with high functional redundancy inhabits the cold, oxic subseafloor aquifer.</title>
        <authorList>
            <person name="Tully B.J."/>
            <person name="Wheat C.G."/>
            <person name="Glazer B.T."/>
            <person name="Huber J.A."/>
        </authorList>
    </citation>
    <scope>NUCLEOTIDE SEQUENCE [LARGE SCALE GENOMIC DNA]</scope>
</reference>
<keyword evidence="9" id="KW-0677">Repeat</keyword>
<dbReference type="FunFam" id="2.40.30.20:FF:000004">
    <property type="entry name" value="Riboflavin synthase, alpha subunit"/>
    <property type="match status" value="1"/>
</dbReference>
<evidence type="ECO:0000256" key="2">
    <source>
        <dbReference type="ARBA" id="ARBA00002803"/>
    </source>
</evidence>
<dbReference type="Gene3D" id="2.40.30.20">
    <property type="match status" value="2"/>
</dbReference>
<dbReference type="NCBIfam" id="NF009566">
    <property type="entry name" value="PRK13020.1"/>
    <property type="match status" value="1"/>
</dbReference>
<dbReference type="PROSITE" id="PS51177">
    <property type="entry name" value="LUMAZINE_BIND"/>
    <property type="match status" value="2"/>
</dbReference>
<dbReference type="PANTHER" id="PTHR21098">
    <property type="entry name" value="RIBOFLAVIN SYNTHASE ALPHA CHAIN"/>
    <property type="match status" value="1"/>
</dbReference>
<protein>
    <recommendedName>
        <fullName evidence="6 10">Riboflavin synthase</fullName>
        <ecNumber evidence="5 10">2.5.1.9</ecNumber>
    </recommendedName>
</protein>
<comment type="pathway">
    <text evidence="3">Cofactor biosynthesis; riboflavin biosynthesis; riboflavin from 2-hydroxy-3-oxobutyl phosphate and 5-amino-6-(D-ribitylamino)uracil: step 2/2.</text>
</comment>
<evidence type="ECO:0000256" key="6">
    <source>
        <dbReference type="ARBA" id="ARBA00013950"/>
    </source>
</evidence>
<evidence type="ECO:0000256" key="7">
    <source>
        <dbReference type="ARBA" id="ARBA00022619"/>
    </source>
</evidence>
<comment type="subunit">
    <text evidence="4">Homotrimer.</text>
</comment>
<evidence type="ECO:0000256" key="3">
    <source>
        <dbReference type="ARBA" id="ARBA00004887"/>
    </source>
</evidence>
<comment type="function">
    <text evidence="2">Catalyzes the dismutation of two molecules of 6,7-dimethyl-8-ribityllumazine, resulting in the formation of riboflavin and 5-amino-6-(D-ribitylamino)uracil.</text>
</comment>
<dbReference type="AlphaFoldDB" id="A0A2A5B6U1"/>
<evidence type="ECO:0000256" key="4">
    <source>
        <dbReference type="ARBA" id="ARBA00011233"/>
    </source>
</evidence>
<sequence>MFTGIIEATGVISKLQQSQSDWRLHVNTEKLDLSDVVLGDSIAVNGCCLTVIELLAQGFCADVSNETMKCTTLSSLKAGARVNLEKAMLATSRFGGHIVSGHVDGVGSLLSRVPDGQSVKLVYNAPAELAKYIAAKGSICIDGTSLTVNGVLDSTFTVNIIPHTQEETIIANYVVGQQVNLEVDLVARYLERLMQGESTPANSTSIEKAPIDKEFLTKHGF</sequence>
<comment type="caution">
    <text evidence="13">The sequence shown here is derived from an EMBL/GenBank/DDBJ whole genome shotgun (WGS) entry which is preliminary data.</text>
</comment>
<dbReference type="Proteomes" id="UP000218327">
    <property type="component" value="Unassembled WGS sequence"/>
</dbReference>
<evidence type="ECO:0000256" key="1">
    <source>
        <dbReference type="ARBA" id="ARBA00000968"/>
    </source>
</evidence>
<dbReference type="InterPro" id="IPR017938">
    <property type="entry name" value="Riboflavin_synthase-like_b-brl"/>
</dbReference>
<evidence type="ECO:0000256" key="9">
    <source>
        <dbReference type="ARBA" id="ARBA00022737"/>
    </source>
</evidence>
<evidence type="ECO:0000256" key="8">
    <source>
        <dbReference type="ARBA" id="ARBA00022679"/>
    </source>
</evidence>
<evidence type="ECO:0000256" key="10">
    <source>
        <dbReference type="NCBIfam" id="TIGR00187"/>
    </source>
</evidence>
<evidence type="ECO:0000313" key="14">
    <source>
        <dbReference type="Proteomes" id="UP000218327"/>
    </source>
</evidence>
<dbReference type="NCBIfam" id="NF006767">
    <property type="entry name" value="PRK09289.1"/>
    <property type="match status" value="1"/>
</dbReference>
<accession>A0A2A5B6U1</accession>
<keyword evidence="8" id="KW-0808">Transferase</keyword>
<evidence type="ECO:0000313" key="13">
    <source>
        <dbReference type="EMBL" id="PCJ26838.1"/>
    </source>
</evidence>
<proteinExistence type="predicted"/>
<evidence type="ECO:0000259" key="12">
    <source>
        <dbReference type="PROSITE" id="PS51177"/>
    </source>
</evidence>
<evidence type="ECO:0000256" key="11">
    <source>
        <dbReference type="PROSITE-ProRule" id="PRU00524"/>
    </source>
</evidence>
<dbReference type="Pfam" id="PF00677">
    <property type="entry name" value="Lum_binding"/>
    <property type="match status" value="2"/>
</dbReference>
<dbReference type="EMBL" id="NVVJ01000009">
    <property type="protein sequence ID" value="PCJ26838.1"/>
    <property type="molecule type" value="Genomic_DNA"/>
</dbReference>
<evidence type="ECO:0000256" key="5">
    <source>
        <dbReference type="ARBA" id="ARBA00012827"/>
    </source>
</evidence>
<dbReference type="PIRSF" id="PIRSF000498">
    <property type="entry name" value="Riboflavin_syn_A"/>
    <property type="match status" value="1"/>
</dbReference>
<dbReference type="InterPro" id="IPR001783">
    <property type="entry name" value="Lumazine-bd"/>
</dbReference>
<gene>
    <name evidence="13" type="ORF">COA96_04210</name>
</gene>
<dbReference type="InterPro" id="IPR023366">
    <property type="entry name" value="ATP_synth_asu-like_sf"/>
</dbReference>
<feature type="domain" description="Lumazine-binding" evidence="12">
    <location>
        <begin position="98"/>
        <end position="194"/>
    </location>
</feature>
<dbReference type="PANTHER" id="PTHR21098:SF12">
    <property type="entry name" value="RIBOFLAVIN SYNTHASE"/>
    <property type="match status" value="1"/>
</dbReference>
<feature type="repeat" description="Lumazine-binding" evidence="11">
    <location>
        <begin position="98"/>
        <end position="194"/>
    </location>
</feature>
<dbReference type="NCBIfam" id="TIGR00187">
    <property type="entry name" value="ribE"/>
    <property type="match status" value="1"/>
</dbReference>
<name>A0A2A5B6U1_9GAMM</name>
<dbReference type="CDD" id="cd00402">
    <property type="entry name" value="Riboflavin_synthase_like"/>
    <property type="match status" value="1"/>
</dbReference>
<dbReference type="GO" id="GO:0009231">
    <property type="term" value="P:riboflavin biosynthetic process"/>
    <property type="evidence" value="ECO:0007669"/>
    <property type="project" value="UniProtKB-KW"/>
</dbReference>
<dbReference type="SUPFAM" id="SSF63380">
    <property type="entry name" value="Riboflavin synthase domain-like"/>
    <property type="match status" value="2"/>
</dbReference>
<comment type="catalytic activity">
    <reaction evidence="1">
        <text>2 6,7-dimethyl-8-(1-D-ribityl)lumazine + H(+) = 5-amino-6-(D-ribitylamino)uracil + riboflavin</text>
        <dbReference type="Rhea" id="RHEA:20772"/>
        <dbReference type="ChEBI" id="CHEBI:15378"/>
        <dbReference type="ChEBI" id="CHEBI:15934"/>
        <dbReference type="ChEBI" id="CHEBI:57986"/>
        <dbReference type="ChEBI" id="CHEBI:58201"/>
        <dbReference type="EC" id="2.5.1.9"/>
    </reaction>
</comment>
<dbReference type="InterPro" id="IPR026017">
    <property type="entry name" value="Lumazine-bd_dom"/>
</dbReference>
<dbReference type="GO" id="GO:0004746">
    <property type="term" value="F:riboflavin synthase activity"/>
    <property type="evidence" value="ECO:0007669"/>
    <property type="project" value="UniProtKB-UniRule"/>
</dbReference>
<organism evidence="13 14">
    <name type="scientific">SAR86 cluster bacterium</name>
    <dbReference type="NCBI Taxonomy" id="2030880"/>
    <lineage>
        <taxon>Bacteria</taxon>
        <taxon>Pseudomonadati</taxon>
        <taxon>Pseudomonadota</taxon>
        <taxon>Gammaproteobacteria</taxon>
        <taxon>SAR86 cluster</taxon>
    </lineage>
</organism>
<feature type="repeat" description="Lumazine-binding" evidence="11">
    <location>
        <begin position="1"/>
        <end position="97"/>
    </location>
</feature>